<gene>
    <name evidence="3" type="ORF">GCM10010326_32880</name>
</gene>
<evidence type="ECO:0000259" key="2">
    <source>
        <dbReference type="Pfam" id="PF00975"/>
    </source>
</evidence>
<feature type="domain" description="Thioesterase" evidence="2">
    <location>
        <begin position="21"/>
        <end position="241"/>
    </location>
</feature>
<accession>A0ABQ3A5D9</accession>
<keyword evidence="4" id="KW-1185">Reference proteome</keyword>
<dbReference type="PANTHER" id="PTHR11487:SF0">
    <property type="entry name" value="S-ACYL FATTY ACID SYNTHASE THIOESTERASE, MEDIUM CHAIN"/>
    <property type="match status" value="1"/>
</dbReference>
<dbReference type="RefSeq" id="WP_190027404.1">
    <property type="nucleotide sequence ID" value="NZ_BMUU01000005.1"/>
</dbReference>
<dbReference type="InterPro" id="IPR012223">
    <property type="entry name" value="TEII"/>
</dbReference>
<dbReference type="Gene3D" id="3.40.50.1820">
    <property type="entry name" value="alpha/beta hydrolase"/>
    <property type="match status" value="1"/>
</dbReference>
<dbReference type="GeneID" id="96291252"/>
<organism evidence="3 4">
    <name type="scientific">Streptomyces xanthochromogenes</name>
    <dbReference type="NCBI Taxonomy" id="67384"/>
    <lineage>
        <taxon>Bacteria</taxon>
        <taxon>Bacillati</taxon>
        <taxon>Actinomycetota</taxon>
        <taxon>Actinomycetes</taxon>
        <taxon>Kitasatosporales</taxon>
        <taxon>Streptomycetaceae</taxon>
        <taxon>Streptomyces</taxon>
    </lineage>
</organism>
<evidence type="ECO:0000313" key="3">
    <source>
        <dbReference type="EMBL" id="GGY36376.1"/>
    </source>
</evidence>
<reference evidence="4" key="1">
    <citation type="journal article" date="2019" name="Int. J. Syst. Evol. Microbiol.">
        <title>The Global Catalogue of Microorganisms (GCM) 10K type strain sequencing project: providing services to taxonomists for standard genome sequencing and annotation.</title>
        <authorList>
            <consortium name="The Broad Institute Genomics Platform"/>
            <consortium name="The Broad Institute Genome Sequencing Center for Infectious Disease"/>
            <person name="Wu L."/>
            <person name="Ma J."/>
        </authorList>
    </citation>
    <scope>NUCLEOTIDE SEQUENCE [LARGE SCALE GENOMIC DNA]</scope>
    <source>
        <strain evidence="4">JCM 4594</strain>
    </source>
</reference>
<dbReference type="InterPro" id="IPR001031">
    <property type="entry name" value="Thioesterase"/>
</dbReference>
<name>A0ABQ3A5D9_9ACTN</name>
<proteinExistence type="inferred from homology"/>
<dbReference type="InterPro" id="IPR029058">
    <property type="entry name" value="AB_hydrolase_fold"/>
</dbReference>
<comment type="similarity">
    <text evidence="1">Belongs to the thioesterase family.</text>
</comment>
<dbReference type="EMBL" id="BMUU01000005">
    <property type="protein sequence ID" value="GGY36376.1"/>
    <property type="molecule type" value="Genomic_DNA"/>
</dbReference>
<protein>
    <submittedName>
        <fullName evidence="3">Thioesterase</fullName>
    </submittedName>
</protein>
<comment type="caution">
    <text evidence="3">The sequence shown here is derived from an EMBL/GenBank/DDBJ whole genome shotgun (WGS) entry which is preliminary data.</text>
</comment>
<evidence type="ECO:0000256" key="1">
    <source>
        <dbReference type="ARBA" id="ARBA00007169"/>
    </source>
</evidence>
<sequence>MSTAASPRWLFAGEPRPGAPRLYCFAHGGGSATEYLRWARDMPGAELHAVQLPGRGSRYNEPMFPSMDALVAAFLDEVSPGPGPFAFFGHSLGSLIAYEITRALRDAGRPLPYRLVLSGYPAPHHRHERVADPLHHLPDDELIDRVARLHGGIPQEVLDSKELRELVVGALRDDYRVLETYAWREAEPLPVPITVFGGSADHARAELDAWQQHTTADVTVRQFPGGHFYLREDPDPVLRELAEAVARSTSSAAPRTAR</sequence>
<dbReference type="Pfam" id="PF00975">
    <property type="entry name" value="Thioesterase"/>
    <property type="match status" value="1"/>
</dbReference>
<dbReference type="PANTHER" id="PTHR11487">
    <property type="entry name" value="THIOESTERASE"/>
    <property type="match status" value="1"/>
</dbReference>
<evidence type="ECO:0000313" key="4">
    <source>
        <dbReference type="Proteomes" id="UP000600946"/>
    </source>
</evidence>
<dbReference type="SUPFAM" id="SSF53474">
    <property type="entry name" value="alpha/beta-Hydrolases"/>
    <property type="match status" value="1"/>
</dbReference>
<dbReference type="Proteomes" id="UP000600946">
    <property type="component" value="Unassembled WGS sequence"/>
</dbReference>